<dbReference type="EMBL" id="JARYGZ010000004">
    <property type="protein sequence ID" value="MDH7640877.1"/>
    <property type="molecule type" value="Genomic_DNA"/>
</dbReference>
<accession>A0ABT6N6Z3</accession>
<evidence type="ECO:0000313" key="2">
    <source>
        <dbReference type="Proteomes" id="UP001160625"/>
    </source>
</evidence>
<dbReference type="Proteomes" id="UP001160625">
    <property type="component" value="Unassembled WGS sequence"/>
</dbReference>
<protein>
    <submittedName>
        <fullName evidence="1">Uncharacterized protein</fullName>
    </submittedName>
</protein>
<keyword evidence="2" id="KW-1185">Reference proteome</keyword>
<reference evidence="1" key="1">
    <citation type="submission" date="2023-04" db="EMBL/GenBank/DDBJ databases">
        <title>Sphingomonas sp. MAHUQ-71 isolated from rice field.</title>
        <authorList>
            <person name="Huq M.A."/>
        </authorList>
    </citation>
    <scope>NUCLEOTIDE SEQUENCE</scope>
    <source>
        <strain evidence="1">MAHUQ-71</strain>
    </source>
</reference>
<gene>
    <name evidence="1" type="ORF">QGN17_19240</name>
</gene>
<organism evidence="1 2">
    <name type="scientific">Sphingomonas oryzagri</name>
    <dbReference type="NCBI Taxonomy" id="3042314"/>
    <lineage>
        <taxon>Bacteria</taxon>
        <taxon>Pseudomonadati</taxon>
        <taxon>Pseudomonadota</taxon>
        <taxon>Alphaproteobacteria</taxon>
        <taxon>Sphingomonadales</taxon>
        <taxon>Sphingomonadaceae</taxon>
        <taxon>Sphingomonas</taxon>
    </lineage>
</organism>
<comment type="caution">
    <text evidence="1">The sequence shown here is derived from an EMBL/GenBank/DDBJ whole genome shotgun (WGS) entry which is preliminary data.</text>
</comment>
<evidence type="ECO:0000313" key="1">
    <source>
        <dbReference type="EMBL" id="MDH7640877.1"/>
    </source>
</evidence>
<name>A0ABT6N6Z3_9SPHN</name>
<dbReference type="RefSeq" id="WP_281046218.1">
    <property type="nucleotide sequence ID" value="NZ_JARYGZ010000004.1"/>
</dbReference>
<sequence>MTMTWTSWLSRARETIASWWRAPQQDGRCRSCGTPVDPVLDECLPCLGERHW</sequence>
<proteinExistence type="predicted"/>